<evidence type="ECO:0000313" key="3">
    <source>
        <dbReference type="Proteomes" id="UP000638981"/>
    </source>
</evidence>
<protein>
    <submittedName>
        <fullName evidence="2">Uncharacterized protein</fullName>
    </submittedName>
</protein>
<proteinExistence type="predicted"/>
<dbReference type="RefSeq" id="WP_189410043.1">
    <property type="nucleotide sequence ID" value="NZ_BMYJ01000001.1"/>
</dbReference>
<name>A0A918WHB4_9RHOB</name>
<reference evidence="2" key="2">
    <citation type="submission" date="2020-09" db="EMBL/GenBank/DDBJ databases">
        <authorList>
            <person name="Sun Q."/>
            <person name="Kim S."/>
        </authorList>
    </citation>
    <scope>NUCLEOTIDE SEQUENCE</scope>
    <source>
        <strain evidence="2">KCTC 23310</strain>
    </source>
</reference>
<keyword evidence="1" id="KW-0732">Signal</keyword>
<dbReference type="Proteomes" id="UP000638981">
    <property type="component" value="Unassembled WGS sequence"/>
</dbReference>
<gene>
    <name evidence="2" type="ORF">GCM10007315_05330</name>
</gene>
<reference evidence="2" key="1">
    <citation type="journal article" date="2014" name="Int. J. Syst. Evol. Microbiol.">
        <title>Complete genome sequence of Corynebacterium casei LMG S-19264T (=DSM 44701T), isolated from a smear-ripened cheese.</title>
        <authorList>
            <consortium name="US DOE Joint Genome Institute (JGI-PGF)"/>
            <person name="Walter F."/>
            <person name="Albersmeier A."/>
            <person name="Kalinowski J."/>
            <person name="Ruckert C."/>
        </authorList>
    </citation>
    <scope>NUCLEOTIDE SEQUENCE</scope>
    <source>
        <strain evidence="2">KCTC 23310</strain>
    </source>
</reference>
<sequence>MKHIVLAALVAAAGVGAASAQGYADLSNSTRLQVLQLVPSADLSGLSASQVLKLENLFDSSEELKAGSNPAGKVQTILRAQ</sequence>
<accession>A0A918WHB4</accession>
<dbReference type="AlphaFoldDB" id="A0A918WHB4"/>
<organism evidence="2 3">
    <name type="scientific">Neogemmobacter tilapiae</name>
    <dbReference type="NCBI Taxonomy" id="875041"/>
    <lineage>
        <taxon>Bacteria</taxon>
        <taxon>Pseudomonadati</taxon>
        <taxon>Pseudomonadota</taxon>
        <taxon>Alphaproteobacteria</taxon>
        <taxon>Rhodobacterales</taxon>
        <taxon>Paracoccaceae</taxon>
        <taxon>Neogemmobacter</taxon>
    </lineage>
</organism>
<comment type="caution">
    <text evidence="2">The sequence shown here is derived from an EMBL/GenBank/DDBJ whole genome shotgun (WGS) entry which is preliminary data.</text>
</comment>
<keyword evidence="3" id="KW-1185">Reference proteome</keyword>
<feature type="signal peptide" evidence="1">
    <location>
        <begin position="1"/>
        <end position="20"/>
    </location>
</feature>
<evidence type="ECO:0000313" key="2">
    <source>
        <dbReference type="EMBL" id="GHC46539.1"/>
    </source>
</evidence>
<dbReference type="EMBL" id="BMYJ01000001">
    <property type="protein sequence ID" value="GHC46539.1"/>
    <property type="molecule type" value="Genomic_DNA"/>
</dbReference>
<feature type="chain" id="PRO_5037617385" evidence="1">
    <location>
        <begin position="21"/>
        <end position="81"/>
    </location>
</feature>
<evidence type="ECO:0000256" key="1">
    <source>
        <dbReference type="SAM" id="SignalP"/>
    </source>
</evidence>